<dbReference type="PANTHER" id="PTHR43434:SF1">
    <property type="entry name" value="PHOSPHOGLYCOLATE PHOSPHATASE"/>
    <property type="match status" value="1"/>
</dbReference>
<keyword evidence="6" id="KW-1185">Reference proteome</keyword>
<protein>
    <recommendedName>
        <fullName evidence="4">phosphoglycolate phosphatase</fullName>
        <ecNumber evidence="4">3.1.3.18</ecNumber>
    </recommendedName>
</protein>
<dbReference type="InterPro" id="IPR006439">
    <property type="entry name" value="HAD-SF_hydro_IA"/>
</dbReference>
<evidence type="ECO:0000313" key="5">
    <source>
        <dbReference type="EMBL" id="PRH87351.1"/>
    </source>
</evidence>
<dbReference type="SUPFAM" id="SSF56784">
    <property type="entry name" value="HAD-like"/>
    <property type="match status" value="1"/>
</dbReference>
<comment type="catalytic activity">
    <reaction evidence="1">
        <text>2-phosphoglycolate + H2O = glycolate + phosphate</text>
        <dbReference type="Rhea" id="RHEA:14369"/>
        <dbReference type="ChEBI" id="CHEBI:15377"/>
        <dbReference type="ChEBI" id="CHEBI:29805"/>
        <dbReference type="ChEBI" id="CHEBI:43474"/>
        <dbReference type="ChEBI" id="CHEBI:58033"/>
        <dbReference type="EC" id="3.1.3.18"/>
    </reaction>
</comment>
<dbReference type="SFLD" id="SFLDS00003">
    <property type="entry name" value="Haloacid_Dehalogenase"/>
    <property type="match status" value="1"/>
</dbReference>
<sequence length="237" mass="25409">MPIRAILFDKDGTLVDFHLTWSAAAYAAMQRLSGGDPEKMARLIEINDYDLESHRILPHSVLVAESSADYGVAWAEVLGEVADTAFFEQMDRIFIEEGLKHVTPIGDPPWLLSTLKARGYLLGICTNDSEAGARAHCEKLGLIPWLDAVLGYDSGHGRKPEPGPVLGFARAFGVAPQEIALVGDSTHDLHAVRAAGGTAIAVLSGFARREELAPHADHVIESVMDLPALLLSLAGAP</sequence>
<dbReference type="InterPro" id="IPR050155">
    <property type="entry name" value="HAD-like_hydrolase_sf"/>
</dbReference>
<evidence type="ECO:0000256" key="3">
    <source>
        <dbReference type="ARBA" id="ARBA00006171"/>
    </source>
</evidence>
<dbReference type="Gene3D" id="3.40.50.1000">
    <property type="entry name" value="HAD superfamily/HAD-like"/>
    <property type="match status" value="1"/>
</dbReference>
<comment type="caution">
    <text evidence="5">The sequence shown here is derived from an EMBL/GenBank/DDBJ whole genome shotgun (WGS) entry which is preliminary data.</text>
</comment>
<evidence type="ECO:0000256" key="1">
    <source>
        <dbReference type="ARBA" id="ARBA00000830"/>
    </source>
</evidence>
<keyword evidence="5" id="KW-0378">Hydrolase</keyword>
<dbReference type="AlphaFoldDB" id="A0A2S9QDD2"/>
<evidence type="ECO:0000256" key="4">
    <source>
        <dbReference type="ARBA" id="ARBA00013078"/>
    </source>
</evidence>
<dbReference type="InterPro" id="IPR023198">
    <property type="entry name" value="PGP-like_dom2"/>
</dbReference>
<proteinExistence type="inferred from homology"/>
<name>A0A2S9QDD2_9HYPH</name>
<dbReference type="Proteomes" id="UP000237682">
    <property type="component" value="Unassembled WGS sequence"/>
</dbReference>
<evidence type="ECO:0000256" key="2">
    <source>
        <dbReference type="ARBA" id="ARBA00004818"/>
    </source>
</evidence>
<dbReference type="OrthoDB" id="9797743at2"/>
<comment type="pathway">
    <text evidence="2">Organic acid metabolism; glycolate biosynthesis; glycolate from 2-phosphoglycolate: step 1/1.</text>
</comment>
<dbReference type="PANTHER" id="PTHR43434">
    <property type="entry name" value="PHOSPHOGLYCOLATE PHOSPHATASE"/>
    <property type="match status" value="1"/>
</dbReference>
<gene>
    <name evidence="5" type="ORF">C5L14_12055</name>
</gene>
<dbReference type="GO" id="GO:0006281">
    <property type="term" value="P:DNA repair"/>
    <property type="evidence" value="ECO:0007669"/>
    <property type="project" value="TreeGrafter"/>
</dbReference>
<comment type="similarity">
    <text evidence="3">Belongs to the HAD-like hydrolase superfamily. CbbY/CbbZ/Gph/YieH family.</text>
</comment>
<dbReference type="GO" id="GO:0008967">
    <property type="term" value="F:phosphoglycolate phosphatase activity"/>
    <property type="evidence" value="ECO:0007669"/>
    <property type="project" value="UniProtKB-EC"/>
</dbReference>
<dbReference type="EC" id="3.1.3.18" evidence="4"/>
<evidence type="ECO:0000313" key="6">
    <source>
        <dbReference type="Proteomes" id="UP000237682"/>
    </source>
</evidence>
<dbReference type="InterPro" id="IPR023214">
    <property type="entry name" value="HAD_sf"/>
</dbReference>
<dbReference type="NCBIfam" id="TIGR01549">
    <property type="entry name" value="HAD-SF-IA-v1"/>
    <property type="match status" value="1"/>
</dbReference>
<dbReference type="InterPro" id="IPR036412">
    <property type="entry name" value="HAD-like_sf"/>
</dbReference>
<dbReference type="EMBL" id="PUEJ01000004">
    <property type="protein sequence ID" value="PRH87351.1"/>
    <property type="molecule type" value="Genomic_DNA"/>
</dbReference>
<dbReference type="RefSeq" id="WP_105862286.1">
    <property type="nucleotide sequence ID" value="NZ_PUEJ01000004.1"/>
</dbReference>
<dbReference type="SFLD" id="SFLDG01129">
    <property type="entry name" value="C1.5:_HAD__Beta-PGM__Phosphata"/>
    <property type="match status" value="1"/>
</dbReference>
<reference evidence="5 6" key="1">
    <citation type="submission" date="2018-02" db="EMBL/GenBank/DDBJ databases">
        <title>Whole genome sequencing of endophytic bacterium.</title>
        <authorList>
            <person name="Eedara R."/>
            <person name="Podile A.R."/>
        </authorList>
    </citation>
    <scope>NUCLEOTIDE SEQUENCE [LARGE SCALE GENOMIC DNA]</scope>
    <source>
        <strain evidence="5 6">RP1T</strain>
    </source>
</reference>
<dbReference type="GO" id="GO:0005829">
    <property type="term" value="C:cytosol"/>
    <property type="evidence" value="ECO:0007669"/>
    <property type="project" value="TreeGrafter"/>
</dbReference>
<accession>A0A2S9QDD2</accession>
<dbReference type="Gene3D" id="1.10.150.240">
    <property type="entry name" value="Putative phosphatase, domain 2"/>
    <property type="match status" value="1"/>
</dbReference>
<dbReference type="PRINTS" id="PR00413">
    <property type="entry name" value="HADHALOGNASE"/>
</dbReference>
<organism evidence="5 6">
    <name type="scientific">Labrys okinawensis</name>
    <dbReference type="NCBI Taxonomy" id="346911"/>
    <lineage>
        <taxon>Bacteria</taxon>
        <taxon>Pseudomonadati</taxon>
        <taxon>Pseudomonadota</taxon>
        <taxon>Alphaproteobacteria</taxon>
        <taxon>Hyphomicrobiales</taxon>
        <taxon>Xanthobacteraceae</taxon>
        <taxon>Labrys</taxon>
    </lineage>
</organism>
<dbReference type="Pfam" id="PF00702">
    <property type="entry name" value="Hydrolase"/>
    <property type="match status" value="1"/>
</dbReference>